<dbReference type="InterPro" id="IPR047865">
    <property type="entry name" value="Ribosomal_uL10_bac_type"/>
</dbReference>
<dbReference type="GO" id="GO:0070180">
    <property type="term" value="F:large ribosomal subunit rRNA binding"/>
    <property type="evidence" value="ECO:0007669"/>
    <property type="project" value="UniProtKB-UniRule"/>
</dbReference>
<dbReference type="Gene3D" id="6.10.250.290">
    <property type="match status" value="1"/>
</dbReference>
<evidence type="ECO:0000256" key="3">
    <source>
        <dbReference type="ARBA" id="ARBA00023274"/>
    </source>
</evidence>
<evidence type="ECO:0000256" key="2">
    <source>
        <dbReference type="ARBA" id="ARBA00022980"/>
    </source>
</evidence>
<dbReference type="Gene3D" id="3.30.70.1730">
    <property type="match status" value="1"/>
</dbReference>
<reference evidence="6 7" key="1">
    <citation type="journal article" date="2016" name="Nat. Commun.">
        <title>Thousands of microbial genomes shed light on interconnected biogeochemical processes in an aquifer system.</title>
        <authorList>
            <person name="Anantharaman K."/>
            <person name="Brown C.T."/>
            <person name="Hug L.A."/>
            <person name="Sharon I."/>
            <person name="Castelle C.J."/>
            <person name="Probst A.J."/>
            <person name="Thomas B.C."/>
            <person name="Singh A."/>
            <person name="Wilkins M.J."/>
            <person name="Karaoz U."/>
            <person name="Brodie E.L."/>
            <person name="Williams K.H."/>
            <person name="Hubbard S.S."/>
            <person name="Banfield J.F."/>
        </authorList>
    </citation>
    <scope>NUCLEOTIDE SEQUENCE [LARGE SCALE GENOMIC DNA]</scope>
</reference>
<dbReference type="AlphaFoldDB" id="A0A1G2E151"/>
<proteinExistence type="inferred from homology"/>
<keyword evidence="3 5" id="KW-0687">Ribonucleoprotein</keyword>
<dbReference type="Proteomes" id="UP000177360">
    <property type="component" value="Unassembled WGS sequence"/>
</dbReference>
<sequence length="171" mass="19061">MPQTKEQKKKILEELKEKIDKQKSVVFVAIEGLKAKDVFSLREALKAADCVMSVVKKTLLDIAAKDKKMGIDVRKGLSGQVAVIFGFKDEISPAKVAYKFSLENKNLKILGGWLEGRLRTIEEIVELAKLPSREYLLLKVVGTVSAPIFGFVNVLQGNIKSLVYILSKIKK</sequence>
<evidence type="ECO:0000313" key="6">
    <source>
        <dbReference type="EMBL" id="OGZ19547.1"/>
    </source>
</evidence>
<comment type="function">
    <text evidence="5">Forms part of the ribosomal stalk, playing a central role in the interaction of the ribosome with GTP-bound translation factors.</text>
</comment>
<dbReference type="NCBIfam" id="NF000955">
    <property type="entry name" value="PRK00099.1-1"/>
    <property type="match status" value="1"/>
</dbReference>
<comment type="similarity">
    <text evidence="1 5">Belongs to the universal ribosomal protein uL10 family.</text>
</comment>
<organism evidence="6 7">
    <name type="scientific">Candidatus Nealsonbacteria bacterium RIFCSPHIGHO2_01_FULL_38_55</name>
    <dbReference type="NCBI Taxonomy" id="1801664"/>
    <lineage>
        <taxon>Bacteria</taxon>
        <taxon>Candidatus Nealsoniibacteriota</taxon>
    </lineage>
</organism>
<accession>A0A1G2E151</accession>
<dbReference type="EMBL" id="MHLZ01000028">
    <property type="protein sequence ID" value="OGZ19547.1"/>
    <property type="molecule type" value="Genomic_DNA"/>
</dbReference>
<keyword evidence="5" id="KW-0699">rRNA-binding</keyword>
<evidence type="ECO:0000256" key="1">
    <source>
        <dbReference type="ARBA" id="ARBA00008889"/>
    </source>
</evidence>
<evidence type="ECO:0000256" key="4">
    <source>
        <dbReference type="ARBA" id="ARBA00035202"/>
    </source>
</evidence>
<dbReference type="InterPro" id="IPR043141">
    <property type="entry name" value="Ribosomal_uL10-like_sf"/>
</dbReference>
<dbReference type="InterPro" id="IPR022973">
    <property type="entry name" value="Ribosomal_uL10_bac"/>
</dbReference>
<evidence type="ECO:0000256" key="5">
    <source>
        <dbReference type="HAMAP-Rule" id="MF_00362"/>
    </source>
</evidence>
<keyword evidence="5" id="KW-0694">RNA-binding</keyword>
<dbReference type="PANTHER" id="PTHR11560">
    <property type="entry name" value="39S RIBOSOMAL PROTEIN L10, MITOCHONDRIAL"/>
    <property type="match status" value="1"/>
</dbReference>
<dbReference type="GO" id="GO:1990904">
    <property type="term" value="C:ribonucleoprotein complex"/>
    <property type="evidence" value="ECO:0007669"/>
    <property type="project" value="UniProtKB-KW"/>
</dbReference>
<dbReference type="GO" id="GO:0006412">
    <property type="term" value="P:translation"/>
    <property type="evidence" value="ECO:0007669"/>
    <property type="project" value="UniProtKB-UniRule"/>
</dbReference>
<dbReference type="SUPFAM" id="SSF160369">
    <property type="entry name" value="Ribosomal protein L10-like"/>
    <property type="match status" value="1"/>
</dbReference>
<protein>
    <recommendedName>
        <fullName evidence="4 5">Large ribosomal subunit protein uL10</fullName>
    </recommendedName>
</protein>
<keyword evidence="2 5" id="KW-0689">Ribosomal protein</keyword>
<name>A0A1G2E151_9BACT</name>
<dbReference type="CDD" id="cd05797">
    <property type="entry name" value="Ribosomal_L10"/>
    <property type="match status" value="1"/>
</dbReference>
<evidence type="ECO:0000313" key="7">
    <source>
        <dbReference type="Proteomes" id="UP000177360"/>
    </source>
</evidence>
<dbReference type="InterPro" id="IPR001790">
    <property type="entry name" value="Ribosomal_uL10"/>
</dbReference>
<gene>
    <name evidence="5" type="primary">rplJ</name>
    <name evidence="6" type="ORF">A2626_01935</name>
</gene>
<dbReference type="HAMAP" id="MF_00362">
    <property type="entry name" value="Ribosomal_uL10"/>
    <property type="match status" value="1"/>
</dbReference>
<comment type="caution">
    <text evidence="6">The sequence shown here is derived from an EMBL/GenBank/DDBJ whole genome shotgun (WGS) entry which is preliminary data.</text>
</comment>
<dbReference type="GO" id="GO:0005840">
    <property type="term" value="C:ribosome"/>
    <property type="evidence" value="ECO:0007669"/>
    <property type="project" value="UniProtKB-KW"/>
</dbReference>
<dbReference type="Pfam" id="PF00466">
    <property type="entry name" value="Ribosomal_L10"/>
    <property type="match status" value="1"/>
</dbReference>
<comment type="subunit">
    <text evidence="5">Part of the ribosomal stalk of the 50S ribosomal subunit. The N-terminus interacts with L11 and the large rRNA to form the base of the stalk. The C-terminus forms an elongated spine to which L12 dimers bind in a sequential fashion forming a multimeric L10(L12)X complex.</text>
</comment>